<proteinExistence type="predicted"/>
<reference evidence="1" key="1">
    <citation type="submission" date="2023-03" db="EMBL/GenBank/DDBJ databases">
        <title>Massive genome expansion in bonnet fungi (Mycena s.s.) driven by repeated elements and novel gene families across ecological guilds.</title>
        <authorList>
            <consortium name="Lawrence Berkeley National Laboratory"/>
            <person name="Harder C.B."/>
            <person name="Miyauchi S."/>
            <person name="Viragh M."/>
            <person name="Kuo A."/>
            <person name="Thoen E."/>
            <person name="Andreopoulos B."/>
            <person name="Lu D."/>
            <person name="Skrede I."/>
            <person name="Drula E."/>
            <person name="Henrissat B."/>
            <person name="Morin E."/>
            <person name="Kohler A."/>
            <person name="Barry K."/>
            <person name="LaButti K."/>
            <person name="Morin E."/>
            <person name="Salamov A."/>
            <person name="Lipzen A."/>
            <person name="Mereny Z."/>
            <person name="Hegedus B."/>
            <person name="Baldrian P."/>
            <person name="Stursova M."/>
            <person name="Weitz H."/>
            <person name="Taylor A."/>
            <person name="Grigoriev I.V."/>
            <person name="Nagy L.G."/>
            <person name="Martin F."/>
            <person name="Kauserud H."/>
        </authorList>
    </citation>
    <scope>NUCLEOTIDE SEQUENCE</scope>
    <source>
        <strain evidence="1">CBHHK188m</strain>
    </source>
</reference>
<gene>
    <name evidence="1" type="ORF">DFH07DRAFT_784321</name>
</gene>
<accession>A0AAD7MKL1</accession>
<keyword evidence="2" id="KW-1185">Reference proteome</keyword>
<dbReference type="EMBL" id="JARJLG010000276">
    <property type="protein sequence ID" value="KAJ7720665.1"/>
    <property type="molecule type" value="Genomic_DNA"/>
</dbReference>
<comment type="caution">
    <text evidence="1">The sequence shown here is derived from an EMBL/GenBank/DDBJ whole genome shotgun (WGS) entry which is preliminary data.</text>
</comment>
<evidence type="ECO:0000313" key="2">
    <source>
        <dbReference type="Proteomes" id="UP001215280"/>
    </source>
</evidence>
<dbReference type="Proteomes" id="UP001215280">
    <property type="component" value="Unassembled WGS sequence"/>
</dbReference>
<dbReference type="AlphaFoldDB" id="A0AAD7MKL1"/>
<organism evidence="1 2">
    <name type="scientific">Mycena maculata</name>
    <dbReference type="NCBI Taxonomy" id="230809"/>
    <lineage>
        <taxon>Eukaryota</taxon>
        <taxon>Fungi</taxon>
        <taxon>Dikarya</taxon>
        <taxon>Basidiomycota</taxon>
        <taxon>Agaricomycotina</taxon>
        <taxon>Agaricomycetes</taxon>
        <taxon>Agaricomycetidae</taxon>
        <taxon>Agaricales</taxon>
        <taxon>Marasmiineae</taxon>
        <taxon>Mycenaceae</taxon>
        <taxon>Mycena</taxon>
    </lineage>
</organism>
<sequence>MRNARTEHSMMHTIVSGVIAFQGSPRASIELISHCKDRVTEEGMVHQGMPPEMLCDYAWHGPEQPPLQGFPGYPTYAPRPEPSPADLPPPYALIDNGHTDHSVPTPGAESHLSPNVLQIGHSDYSMPLPNTEPPLVEYHNIILLNLKFSGMNSEARKNRSGYQVEYRANSTRLGGRHLYDPLLCGADNGLTFSTVIQALVCVGTLQMDAVAEEFPSHSPKNETLFAFVKGKTKSGLQGWPPRSGVRANEI</sequence>
<evidence type="ECO:0000313" key="1">
    <source>
        <dbReference type="EMBL" id="KAJ7720665.1"/>
    </source>
</evidence>
<name>A0AAD7MKL1_9AGAR</name>
<protein>
    <submittedName>
        <fullName evidence="1">Uncharacterized protein</fullName>
    </submittedName>
</protein>